<dbReference type="InterPro" id="IPR025763">
    <property type="entry name" value="Trm8_euk"/>
</dbReference>
<comment type="catalytic activity">
    <reaction evidence="1 9">
        <text>guanosine(46) in tRNA + S-adenosyl-L-methionine = N(7)-methylguanosine(46) in tRNA + S-adenosyl-L-homocysteine</text>
        <dbReference type="Rhea" id="RHEA:42708"/>
        <dbReference type="Rhea" id="RHEA-COMP:10188"/>
        <dbReference type="Rhea" id="RHEA-COMP:10189"/>
        <dbReference type="ChEBI" id="CHEBI:57856"/>
        <dbReference type="ChEBI" id="CHEBI:59789"/>
        <dbReference type="ChEBI" id="CHEBI:74269"/>
        <dbReference type="ChEBI" id="CHEBI:74480"/>
        <dbReference type="EC" id="2.1.1.33"/>
    </reaction>
</comment>
<comment type="subunit">
    <text evidence="9">Forms a complex with TRM82.</text>
</comment>
<comment type="caution">
    <text evidence="11">The sequence shown here is derived from an EMBL/GenBank/DDBJ whole genome shotgun (WGS) entry which is preliminary data.</text>
</comment>
<keyword evidence="3 9" id="KW-0489">Methyltransferase</keyword>
<evidence type="ECO:0000313" key="11">
    <source>
        <dbReference type="EMBL" id="KAH6596235.1"/>
    </source>
</evidence>
<dbReference type="EC" id="2.1.1.33" evidence="9"/>
<feature type="binding site" evidence="9">
    <location>
        <begin position="96"/>
        <end position="97"/>
    </location>
    <ligand>
        <name>S-adenosyl-L-methionine</name>
        <dbReference type="ChEBI" id="CHEBI:59789"/>
    </ligand>
</feature>
<comment type="similarity">
    <text evidence="9">Belongs to the class I-like SAM-binding methyltransferase superfamily. TrmB family.</text>
</comment>
<evidence type="ECO:0000256" key="10">
    <source>
        <dbReference type="SAM" id="MobiDB-lite"/>
    </source>
</evidence>
<dbReference type="NCBIfam" id="TIGR00091">
    <property type="entry name" value="tRNA (guanosine(46)-N7)-methyltransferase TrmB"/>
    <property type="match status" value="1"/>
</dbReference>
<dbReference type="PANTHER" id="PTHR23417:SF16">
    <property type="entry name" value="TRNA (GUANINE-N(7)-)-METHYLTRANSFERASE"/>
    <property type="match status" value="1"/>
</dbReference>
<dbReference type="PROSITE" id="PS51625">
    <property type="entry name" value="SAM_MT_TRMB"/>
    <property type="match status" value="1"/>
</dbReference>
<organism evidence="11 12">
    <name type="scientific">Batrachochytrium salamandrivorans</name>
    <dbReference type="NCBI Taxonomy" id="1357716"/>
    <lineage>
        <taxon>Eukaryota</taxon>
        <taxon>Fungi</taxon>
        <taxon>Fungi incertae sedis</taxon>
        <taxon>Chytridiomycota</taxon>
        <taxon>Chytridiomycota incertae sedis</taxon>
        <taxon>Chytridiomycetes</taxon>
        <taxon>Rhizophydiales</taxon>
        <taxon>Rhizophydiales incertae sedis</taxon>
        <taxon>Batrachochytrium</taxon>
    </lineage>
</organism>
<comment type="subcellular location">
    <subcellularLocation>
        <location evidence="9">Nucleus</location>
    </subcellularLocation>
</comment>
<evidence type="ECO:0000256" key="1">
    <source>
        <dbReference type="ARBA" id="ARBA00000142"/>
    </source>
</evidence>
<feature type="binding site" evidence="9">
    <location>
        <position position="73"/>
    </location>
    <ligand>
        <name>S-adenosyl-L-methionine</name>
        <dbReference type="ChEBI" id="CHEBI:59789"/>
    </ligand>
</feature>
<dbReference type="InterPro" id="IPR003358">
    <property type="entry name" value="tRNA_(Gua-N-7)_MeTrfase_Trmb"/>
</dbReference>
<feature type="binding site" evidence="9">
    <location>
        <begin position="136"/>
        <end position="137"/>
    </location>
    <ligand>
        <name>S-adenosyl-L-methionine</name>
        <dbReference type="ChEBI" id="CHEBI:59789"/>
    </ligand>
</feature>
<evidence type="ECO:0000313" key="12">
    <source>
        <dbReference type="Proteomes" id="UP001648503"/>
    </source>
</evidence>
<sequence length="316" mass="35810">MEDIMAADGDDDVRGPQKKYYRQRAHANPFSDHQLEYPVKPECYNWSKAYPAHFEEDGRPKDPNRLVEFADIGCGYGGLLVGLSPIFPDKLMLGMEIRIKVEEFVDKRIESLRLQNVSKAVNEAGSYQNISVIRMNAMKFGPNFFKKGQLSKIFFLFPDPHFKKRKHKARIVTSALLAEYAYMLRIGGIVYTVTDVHDLHKWMVKHLDEHPLFERLTDAETMFDPCIPCVMQDTEEGKKVARNSGEKFLAVYRRIEDKPEIEWSGFAPIISGGTLVGRASNPTANDDEKNRESSDDNGVGLETVDSEAATTKQAAL</sequence>
<keyword evidence="2 9" id="KW-0820">tRNA-binding</keyword>
<feature type="active site" evidence="9">
    <location>
        <position position="159"/>
    </location>
</feature>
<keyword evidence="4 9" id="KW-0808">Transferase</keyword>
<dbReference type="EMBL" id="JAFCIX010000242">
    <property type="protein sequence ID" value="KAH6596235.1"/>
    <property type="molecule type" value="Genomic_DNA"/>
</dbReference>
<keyword evidence="12" id="KW-1185">Reference proteome</keyword>
<dbReference type="PANTHER" id="PTHR23417">
    <property type="entry name" value="3-DEOXY-D-MANNO-OCTULOSONIC-ACID TRANSFERASE/TRNA GUANINE-N 7 - -METHYLTRANSFERASE"/>
    <property type="match status" value="1"/>
</dbReference>
<evidence type="ECO:0000256" key="5">
    <source>
        <dbReference type="ARBA" id="ARBA00022691"/>
    </source>
</evidence>
<name>A0ABQ8FEH7_9FUNG</name>
<dbReference type="Pfam" id="PF02390">
    <property type="entry name" value="Methyltransf_4"/>
    <property type="match status" value="1"/>
</dbReference>
<evidence type="ECO:0000256" key="3">
    <source>
        <dbReference type="ARBA" id="ARBA00022603"/>
    </source>
</evidence>
<comment type="pathway">
    <text evidence="9">tRNA modification; N(7)-methylguanine-tRNA biosynthesis.</text>
</comment>
<evidence type="ECO:0000256" key="4">
    <source>
        <dbReference type="ARBA" id="ARBA00022679"/>
    </source>
</evidence>
<dbReference type="Proteomes" id="UP001648503">
    <property type="component" value="Unassembled WGS sequence"/>
</dbReference>
<keyword evidence="8 9" id="KW-0539">Nucleus</keyword>
<evidence type="ECO:0000256" key="9">
    <source>
        <dbReference type="HAMAP-Rule" id="MF_03055"/>
    </source>
</evidence>
<feature type="region of interest" description="Disordered" evidence="10">
    <location>
        <begin position="277"/>
        <end position="316"/>
    </location>
</feature>
<keyword evidence="6 9" id="KW-0819">tRNA processing</keyword>
<dbReference type="SUPFAM" id="SSF53335">
    <property type="entry name" value="S-adenosyl-L-methionine-dependent methyltransferases"/>
    <property type="match status" value="1"/>
</dbReference>
<accession>A0ABQ8FEH7</accession>
<dbReference type="Gene3D" id="3.40.50.150">
    <property type="entry name" value="Vaccinia Virus protein VP39"/>
    <property type="match status" value="1"/>
</dbReference>
<keyword evidence="7 9" id="KW-0694">RNA-binding</keyword>
<proteinExistence type="inferred from homology"/>
<comment type="function">
    <text evidence="9">Catalyzes the formation of N(7)-methylguanine at position 46 (m7G46) in tRNA.</text>
</comment>
<reference evidence="11 12" key="1">
    <citation type="submission" date="2021-02" db="EMBL/GenBank/DDBJ databases">
        <title>Variation within the Batrachochytrium salamandrivorans European outbreak.</title>
        <authorList>
            <person name="Kelly M."/>
            <person name="Pasmans F."/>
            <person name="Shea T.P."/>
            <person name="Munoz J.F."/>
            <person name="Carranza S."/>
            <person name="Cuomo C.A."/>
            <person name="Martel A."/>
        </authorList>
    </citation>
    <scope>NUCLEOTIDE SEQUENCE [LARGE SCALE GENOMIC DNA]</scope>
    <source>
        <strain evidence="11 12">AMFP18/2</strain>
    </source>
</reference>
<evidence type="ECO:0000256" key="6">
    <source>
        <dbReference type="ARBA" id="ARBA00022694"/>
    </source>
</evidence>
<keyword evidence="5 9" id="KW-0949">S-adenosyl-L-methionine</keyword>
<evidence type="ECO:0000256" key="8">
    <source>
        <dbReference type="ARBA" id="ARBA00023242"/>
    </source>
</evidence>
<dbReference type="HAMAP" id="MF_03055">
    <property type="entry name" value="tRNA_methyltr_TrmB_euk"/>
    <property type="match status" value="1"/>
</dbReference>
<protein>
    <recommendedName>
        <fullName evidence="9">tRNA (guanine-N(7)-)-methyltransferase</fullName>
        <ecNumber evidence="9">2.1.1.33</ecNumber>
    </recommendedName>
    <alternativeName>
        <fullName evidence="9">Transfer RNA methyltransferase 8</fullName>
    </alternativeName>
    <alternativeName>
        <fullName evidence="9">tRNA (guanine(46)-N(7))-methyltransferase</fullName>
    </alternativeName>
    <alternativeName>
        <fullName evidence="9">tRNA(m7G46)-methyltransferase</fullName>
    </alternativeName>
</protein>
<feature type="binding site" evidence="9">
    <location>
        <begin position="234"/>
        <end position="236"/>
    </location>
    <ligand>
        <name>S-adenosyl-L-methionine</name>
        <dbReference type="ChEBI" id="CHEBI:59789"/>
    </ligand>
</feature>
<feature type="binding site" evidence="9">
    <location>
        <position position="156"/>
    </location>
    <ligand>
        <name>S-adenosyl-L-methionine</name>
        <dbReference type="ChEBI" id="CHEBI:59789"/>
    </ligand>
</feature>
<evidence type="ECO:0000256" key="7">
    <source>
        <dbReference type="ARBA" id="ARBA00022884"/>
    </source>
</evidence>
<evidence type="ECO:0000256" key="2">
    <source>
        <dbReference type="ARBA" id="ARBA00022555"/>
    </source>
</evidence>
<dbReference type="CDD" id="cd02440">
    <property type="entry name" value="AdoMet_MTases"/>
    <property type="match status" value="1"/>
</dbReference>
<dbReference type="InterPro" id="IPR029063">
    <property type="entry name" value="SAM-dependent_MTases_sf"/>
</dbReference>
<gene>
    <name evidence="9" type="primary">TRM8</name>
    <name evidence="11" type="ORF">BASA50_005276</name>
</gene>